<reference evidence="1 2" key="1">
    <citation type="submission" date="2019-02" db="EMBL/GenBank/DDBJ databases">
        <title>Genomic Encyclopedia of Archaeal and Bacterial Type Strains, Phase II (KMG-II): from individual species to whole genera.</title>
        <authorList>
            <person name="Goeker M."/>
        </authorList>
    </citation>
    <scope>NUCLEOTIDE SEQUENCE [LARGE SCALE GENOMIC DNA]</scope>
    <source>
        <strain evidence="1 2">DSM 21411</strain>
    </source>
</reference>
<dbReference type="OrthoDB" id="1001813at2"/>
<proteinExistence type="predicted"/>
<dbReference type="RefSeq" id="WP_130274740.1">
    <property type="nucleotide sequence ID" value="NZ_SGXG01000001.1"/>
</dbReference>
<name>A0A4Q7PAA5_9BACT</name>
<comment type="caution">
    <text evidence="1">The sequence shown here is derived from an EMBL/GenBank/DDBJ whole genome shotgun (WGS) entry which is preliminary data.</text>
</comment>
<gene>
    <name evidence="1" type="ORF">BC751_1220</name>
</gene>
<evidence type="ECO:0000313" key="2">
    <source>
        <dbReference type="Proteomes" id="UP000292209"/>
    </source>
</evidence>
<dbReference type="Proteomes" id="UP000292209">
    <property type="component" value="Unassembled WGS sequence"/>
</dbReference>
<dbReference type="EMBL" id="SGXG01000001">
    <property type="protein sequence ID" value="RZS95682.1"/>
    <property type="molecule type" value="Genomic_DNA"/>
</dbReference>
<dbReference type="AlphaFoldDB" id="A0A4Q7PAA5"/>
<evidence type="ECO:0000313" key="1">
    <source>
        <dbReference type="EMBL" id="RZS95682.1"/>
    </source>
</evidence>
<keyword evidence="2" id="KW-1185">Reference proteome</keyword>
<organism evidence="1 2">
    <name type="scientific">Cecembia calidifontis</name>
    <dbReference type="NCBI Taxonomy" id="1187080"/>
    <lineage>
        <taxon>Bacteria</taxon>
        <taxon>Pseudomonadati</taxon>
        <taxon>Bacteroidota</taxon>
        <taxon>Cytophagia</taxon>
        <taxon>Cytophagales</taxon>
        <taxon>Cyclobacteriaceae</taxon>
        <taxon>Cecembia</taxon>
    </lineage>
</organism>
<accession>A0A4Q7PAA5</accession>
<protein>
    <submittedName>
        <fullName evidence="1">Uncharacterized protein</fullName>
    </submittedName>
</protein>
<sequence length="112" mass="13184">MKFLSIAVLGLWGLVFWNNFNNKHVHLTENGHLIVHAHPFQKGEKEHNHTEEEYIFWDIISNAHFHTFISEVLIPENLPLFFVDYQEVSYQFLIKSFDKSPSSLRGPPAIFF</sequence>